<protein>
    <submittedName>
        <fullName evidence="1">Uncharacterized protein</fullName>
    </submittedName>
</protein>
<proteinExistence type="predicted"/>
<evidence type="ECO:0000313" key="1">
    <source>
        <dbReference type="EMBL" id="KZM23943.1"/>
    </source>
</evidence>
<evidence type="ECO:0000313" key="2">
    <source>
        <dbReference type="Proteomes" id="UP000076837"/>
    </source>
</evidence>
<dbReference type="EMBL" id="JYNV01000179">
    <property type="protein sequence ID" value="KZM23943.1"/>
    <property type="molecule type" value="Genomic_DNA"/>
</dbReference>
<accession>A0A163EV38</accession>
<dbReference type="Proteomes" id="UP000076837">
    <property type="component" value="Unassembled WGS sequence"/>
</dbReference>
<dbReference type="STRING" id="5454.A0A163EV38"/>
<name>A0A163EV38_DIDRA</name>
<dbReference type="CDD" id="cd14688">
    <property type="entry name" value="bZIP_YAP"/>
    <property type="match status" value="1"/>
</dbReference>
<comment type="caution">
    <text evidence="1">The sequence shown here is derived from an EMBL/GenBank/DDBJ whole genome shotgun (WGS) entry which is preliminary data.</text>
</comment>
<gene>
    <name evidence="1" type="ORF">ST47_g4934</name>
</gene>
<reference evidence="1 2" key="1">
    <citation type="journal article" date="2016" name="Sci. Rep.">
        <title>Draft genome sequencing and secretome analysis of fungal phytopathogen Ascochyta rabiei provides insight into the necrotrophic effector repertoire.</title>
        <authorList>
            <person name="Verma S."/>
            <person name="Gazara R.K."/>
            <person name="Nizam S."/>
            <person name="Parween S."/>
            <person name="Chattopadhyay D."/>
            <person name="Verma P.K."/>
        </authorList>
    </citation>
    <scope>NUCLEOTIDE SEQUENCE [LARGE SCALE GENOMIC DNA]</scope>
    <source>
        <strain evidence="1 2">ArDII</strain>
    </source>
</reference>
<dbReference type="PANTHER" id="PTHR42070">
    <property type="entry name" value="FILAMENT ASSOCIATED PROTEIN, PUTATIVE (AFU_ORTHOLOGUE AFUA_8G06630)-RELATED"/>
    <property type="match status" value="1"/>
</dbReference>
<sequence length="272" mass="29856">MGEYLKSSKHKAQNLARIRDNQRRSRARRKEYLQELEARLRNCDQAGIEASAEIQNAARKVLDENKKLRSLLSKHGVSDADIVAALGGPTVKSFEQVSVTSALSNALDRRITNSVVSSTPLPQQARGASIPGHLPSVPSLSIPPSCPATLSSCESLSPTSIESSMGTPPVSYHTTLYAPITSRGPEIKVDYDYRYESTQNPPWSYSQAYTNGSDYASCYNTSSCVDAANIIRAMHSDPGPMYHVDQLSQPYYSNHHIPYPITTTYPQPYSGT</sequence>
<dbReference type="OrthoDB" id="4505928at2759"/>
<organism evidence="1 2">
    <name type="scientific">Didymella rabiei</name>
    <name type="common">Chickpea ascochyta blight fungus</name>
    <name type="synonym">Mycosphaerella rabiei</name>
    <dbReference type="NCBI Taxonomy" id="5454"/>
    <lineage>
        <taxon>Eukaryota</taxon>
        <taxon>Fungi</taxon>
        <taxon>Dikarya</taxon>
        <taxon>Ascomycota</taxon>
        <taxon>Pezizomycotina</taxon>
        <taxon>Dothideomycetes</taxon>
        <taxon>Pleosporomycetidae</taxon>
        <taxon>Pleosporales</taxon>
        <taxon>Pleosporineae</taxon>
        <taxon>Didymellaceae</taxon>
        <taxon>Ascochyta</taxon>
    </lineage>
</organism>
<dbReference type="AlphaFoldDB" id="A0A163EV38"/>
<dbReference type="PANTHER" id="PTHR42070:SF1">
    <property type="entry name" value="FILAMENT ASSOCIATED PROTEIN, PUTATIVE (AFU_ORTHOLOGUE AFUA_8G06630)-RELATED"/>
    <property type="match status" value="1"/>
</dbReference>
<keyword evidence="2" id="KW-1185">Reference proteome</keyword>